<gene>
    <name evidence="1" type="ORF">F6X51_05560</name>
</gene>
<comment type="caution">
    <text evidence="1">The sequence shown here is derived from an EMBL/GenBank/DDBJ whole genome shotgun (WGS) entry which is preliminary data.</text>
</comment>
<dbReference type="InterPro" id="IPR029063">
    <property type="entry name" value="SAM-dependent_MTases_sf"/>
</dbReference>
<dbReference type="EMBL" id="VZZJ01000003">
    <property type="protein sequence ID" value="KAB1075347.1"/>
    <property type="molecule type" value="Genomic_DNA"/>
</dbReference>
<proteinExistence type="predicted"/>
<dbReference type="Gene3D" id="3.40.50.150">
    <property type="entry name" value="Vaccinia Virus protein VP39"/>
    <property type="match status" value="1"/>
</dbReference>
<reference evidence="1 2" key="1">
    <citation type="submission" date="2019-09" db="EMBL/GenBank/DDBJ databases">
        <title>YIM 132548 draft genome.</title>
        <authorList>
            <person name="Jiang L."/>
        </authorList>
    </citation>
    <scope>NUCLEOTIDE SEQUENCE [LARGE SCALE GENOMIC DNA]</scope>
    <source>
        <strain evidence="1 2">YIM 132548</strain>
    </source>
</reference>
<keyword evidence="1" id="KW-0808">Transferase</keyword>
<protein>
    <submittedName>
        <fullName evidence="1">Class I SAM-dependent methyltransferase</fullName>
    </submittedName>
</protein>
<dbReference type="Pfam" id="PF13578">
    <property type="entry name" value="Methyltransf_24"/>
    <property type="match status" value="1"/>
</dbReference>
<evidence type="ECO:0000313" key="2">
    <source>
        <dbReference type="Proteomes" id="UP000441523"/>
    </source>
</evidence>
<name>A0A6N6MYN6_9HYPH</name>
<accession>A0A6N6MYN6</accession>
<dbReference type="Proteomes" id="UP000441523">
    <property type="component" value="Unassembled WGS sequence"/>
</dbReference>
<dbReference type="RefSeq" id="WP_150962214.1">
    <property type="nucleotide sequence ID" value="NZ_VZZJ01000003.1"/>
</dbReference>
<keyword evidence="2" id="KW-1185">Reference proteome</keyword>
<keyword evidence="1" id="KW-0489">Methyltransferase</keyword>
<dbReference type="GO" id="GO:0008168">
    <property type="term" value="F:methyltransferase activity"/>
    <property type="evidence" value="ECO:0007669"/>
    <property type="project" value="UniProtKB-KW"/>
</dbReference>
<evidence type="ECO:0000313" key="1">
    <source>
        <dbReference type="EMBL" id="KAB1075347.1"/>
    </source>
</evidence>
<organism evidence="1 2">
    <name type="scientific">Methylobacterium planeticum</name>
    <dbReference type="NCBI Taxonomy" id="2615211"/>
    <lineage>
        <taxon>Bacteria</taxon>
        <taxon>Pseudomonadati</taxon>
        <taxon>Pseudomonadota</taxon>
        <taxon>Alphaproteobacteria</taxon>
        <taxon>Hyphomicrobiales</taxon>
        <taxon>Methylobacteriaceae</taxon>
        <taxon>Methylobacterium</taxon>
    </lineage>
</organism>
<dbReference type="GO" id="GO:0032259">
    <property type="term" value="P:methylation"/>
    <property type="evidence" value="ECO:0007669"/>
    <property type="project" value="UniProtKB-KW"/>
</dbReference>
<dbReference type="AlphaFoldDB" id="A0A6N6MYN6"/>
<dbReference type="SUPFAM" id="SSF53335">
    <property type="entry name" value="S-adenosyl-L-methionine-dependent methyltransferases"/>
    <property type="match status" value="1"/>
</dbReference>
<sequence length="370" mass="41807">MQERDSAFVRTVFSAIMGRKPSDVELQEGLSRVNFGSGAVEYTLELSNTHEAGLLAAGLESAPLFVPLGHYYSPIVDVSQPSLLRHLQHQEKTPLLDVNIDYSEMQKLFTSLSNRFTKINFPFEADNDFRYYFHNDFYGYGDALVLSAMLQHFLPKKVIEVGSGFSSAVILDTIDKAGMTLSPICTFIEPHPHRLNSLLRESDVDRVNIINSGIQAVDLSLFETLNANDILFLDTTHVSRTGSDVNHEIFEILPRLKDGVIVHFHDAFANFEYPYQWVVKDNRSWNELYLLRAFLMNNESYQILFFNDAFAKLFPERVLEASPLMAKNAGGGLWMRKRSKTGSAQVAQNFAGKAAQLLRKLIGARTSLRK</sequence>